<dbReference type="InterPro" id="IPR013103">
    <property type="entry name" value="RVT_2"/>
</dbReference>
<dbReference type="GO" id="GO:0005634">
    <property type="term" value="C:nucleus"/>
    <property type="evidence" value="ECO:0007669"/>
    <property type="project" value="UniProtKB-ARBA"/>
</dbReference>
<evidence type="ECO:0000256" key="2">
    <source>
        <dbReference type="SAM" id="MobiDB-lite"/>
    </source>
</evidence>
<proteinExistence type="predicted"/>
<dbReference type="GO" id="GO:0015074">
    <property type="term" value="P:DNA integration"/>
    <property type="evidence" value="ECO:0007669"/>
    <property type="project" value="InterPro"/>
</dbReference>
<dbReference type="Pfam" id="PF00078">
    <property type="entry name" value="RVT_1"/>
    <property type="match status" value="1"/>
</dbReference>
<sequence>MATHSPTQFSMATAVYNKLEEGDQVDYCDDWYETRKVYAEEDICDDDLAEVFHEDFKLFTKNEFATVHQLDARQLRKTLRIKGLNITMSGADAQSGLYEQAQRTNSVPWTMEQAKEIMKGDDFNTIKFSSKKIEKMIKDDNPPDDDDDPDDEDGRGGRNSRGNRRERSNDGKDRSKEFTIRDDDNFDYKLSIFYEIARRAELPTEQFYQAFPMMLKGSALSFYHSSRDDLPDTFKSLCEYMKQEFEGVQYERNMLAQWNAITLTTVRKSNKDKTLGESFNIMAKELRSLQMRLQKEMRDPIHMHNKLMLACQGVPACDFACFNPAKDVPGFIQQLKQAIATWEKSHKTEDSTFFVDRRFRNNDSNYTSRGSSSYSPNRNTQSSYSRNNSPDTRAPQGRNNNFVRKCWICKKEGCRSTKHTPQEQEEHKQKWRNRFSTGSNNSFKKRYDQWLVEVEGEEEEEDRDQEMATFFSGLDIEDQKEEDSFFTSSGPVDGRKVVEKLATCALQHALFGEKAYGKADGKAFEEAFHTSEKYSDKEFFGICIDTGAARRSTVGNGQFKAWQKVSDAVIDTSRAGAANVKFGKGEGETSIGSVNVSMPFGVVEFHILQTDTPFLLSLTDMDRLKIAFDNRVNILHTPDGEFPVYRRNDHPFLLWKINFNGFIQDSIQRNECYLTDVDLRQLHRRFGHPSARKFHKVLQRAGYDESHSAIKHLTKYCEHCQLHGKSPGRFKFSLQDDTEFNHTILVDVMYIANQPILHIVDEATRYQAARWLENMTAKNAWDALRACWIDVYVGPPDYIVHDAGKNFFSKEFTQNATSMAIATKCVPVEAHNSIGLVERYHKPLKRAYHIINEEMSGFELAKDMILQMAVKAINDTVGPDGIVPTLLKAMAEIRRINARRQVSDALRMRNGPSTSAIHGLPVNSEVLVWREGKGTGSGKWTGPHILLRMEGETCTVELSSGPTDFRSTSVKPFYTEPEDDDDATGEEEEVVFQGAFRSSTPPADRPNLQLRHKLKSNLKNEISMVKDTPQISAFLQDDDTEEDVNIDEFDEIFVNNSDPTSAYVESRRKEIDGLMENKVFKIIPESEVPPGTRIFTSKFVDEMKNEGTEKAFPKSRLVVQAYKDGDKTSVLTQSPTIQRVSQRIIISLAATMRVSSPGISVYLRDITQAYTQSTTNLNRVFYVRAPKEFGLEKGFILHVVKPLYGVPEAGNHWFNTYHGHHKGRLKMEQSTYDPCLLHTNRMGFGIVGLQTDDTLIVADKEFARSEQEQLEKAHFMAKDREKLREGMPLKFNGGLITLKNDHIYLNQEKQCDNMRTVQSGKMDISGTRGKKRKDVTSKNQYVAQRARGAYIATVCQPEASYHLSVAAQVVDPKEDDTKKLNKVLKWQMSNQSRGLNFVPLDIDSIKLTVFTDASFANNLDFSSQIGHVTCLVDKYDNANIIHWASIKCKRITRSVLASELYGLVFGFDVGAAIKGSINAIIKPKKQIPLVICIDSKSLYELLTKLGTTAEKRLMIDIMSLRQSYERREITEIKWIDDQGWPVPLLKMIRSFLQERKVMVRLEDAYTDESRVQCGTPQGSPLSPVLYMLYLAELLNQDQALRFGYADDIALYRIGNTLEENVTAITQDVRRIEAWGLANKVAFAPEKLEMMHFTRRRHAHAPEAVISPTLTIQPTTSAPGDTKAAGASMVGSMARSQTYFQKTYCRTSREGTESGIAYQAPCQYRAWPPCGLPTESHDHMRNALATLRGRSVVSGTNAANGPVATGSTTTDPIPPHYTPGCRTDPTQGIDKETAAASFNDWWNALPPNTVTIFSDGSESYDDAGKHVGYGYAIYQGQALVATGKGAINTLSHVFDAEAIGALKGL</sequence>
<feature type="compositionally biased region" description="Acidic residues" evidence="2">
    <location>
        <begin position="142"/>
        <end position="153"/>
    </location>
</feature>
<dbReference type="Gene3D" id="3.30.420.10">
    <property type="entry name" value="Ribonuclease H-like superfamily/Ribonuclease H"/>
    <property type="match status" value="1"/>
</dbReference>
<keyword evidence="5" id="KW-1185">Reference proteome</keyword>
<name>A0A395J4T5_9HELO</name>
<dbReference type="InterPro" id="IPR000477">
    <property type="entry name" value="RT_dom"/>
</dbReference>
<feature type="compositionally biased region" description="Polar residues" evidence="2">
    <location>
        <begin position="380"/>
        <end position="398"/>
    </location>
</feature>
<feature type="compositionally biased region" description="Polar residues" evidence="2">
    <location>
        <begin position="1754"/>
        <end position="1770"/>
    </location>
</feature>
<evidence type="ECO:0000313" key="4">
    <source>
        <dbReference type="EMBL" id="RAL67477.1"/>
    </source>
</evidence>
<feature type="region of interest" description="Disordered" evidence="2">
    <location>
        <begin position="1754"/>
        <end position="1775"/>
    </location>
</feature>
<feature type="region of interest" description="Disordered" evidence="2">
    <location>
        <begin position="417"/>
        <end position="437"/>
    </location>
</feature>
<accession>A0A395J4T5</accession>
<dbReference type="PANTHER" id="PTHR33481">
    <property type="entry name" value="REVERSE TRANSCRIPTASE"/>
    <property type="match status" value="1"/>
</dbReference>
<comment type="caution">
    <text evidence="4">The sequence shown here is derived from an EMBL/GenBank/DDBJ whole genome shotgun (WGS) entry which is preliminary data.</text>
</comment>
<dbReference type="PANTHER" id="PTHR33481:SF1">
    <property type="entry name" value="ENDONUCLEASE_EXONUCLEASE_PHOSPHATASE DOMAIN-CONTAINING PROTEIN-RELATED"/>
    <property type="match status" value="1"/>
</dbReference>
<feature type="region of interest" description="Disordered" evidence="2">
    <location>
        <begin position="967"/>
        <end position="986"/>
    </location>
</feature>
<dbReference type="EMBL" id="QKRW01000003">
    <property type="protein sequence ID" value="RAL67477.1"/>
    <property type="molecule type" value="Genomic_DNA"/>
</dbReference>
<dbReference type="SUPFAM" id="SSF53098">
    <property type="entry name" value="Ribonuclease H-like"/>
    <property type="match status" value="1"/>
</dbReference>
<dbReference type="PROSITE" id="PS50994">
    <property type="entry name" value="INTEGRASE"/>
    <property type="match status" value="1"/>
</dbReference>
<feature type="compositionally biased region" description="Basic and acidic residues" evidence="2">
    <location>
        <begin position="417"/>
        <end position="428"/>
    </location>
</feature>
<dbReference type="InterPro" id="IPR001584">
    <property type="entry name" value="Integrase_cat-core"/>
</dbReference>
<dbReference type="InterPro" id="IPR012337">
    <property type="entry name" value="RNaseH-like_sf"/>
</dbReference>
<feature type="domain" description="Integrase catalytic" evidence="3">
    <location>
        <begin position="723"/>
        <end position="892"/>
    </location>
</feature>
<keyword evidence="1" id="KW-0694">RNA-binding</keyword>
<evidence type="ECO:0000259" key="3">
    <source>
        <dbReference type="PROSITE" id="PS50994"/>
    </source>
</evidence>
<gene>
    <name evidence="4" type="ORF">DID88_008232</name>
</gene>
<feature type="compositionally biased region" description="Acidic residues" evidence="2">
    <location>
        <begin position="976"/>
        <end position="986"/>
    </location>
</feature>
<feature type="compositionally biased region" description="Low complexity" evidence="2">
    <location>
        <begin position="365"/>
        <end position="379"/>
    </location>
</feature>
<organism evidence="4 5">
    <name type="scientific">Monilinia fructigena</name>
    <dbReference type="NCBI Taxonomy" id="38457"/>
    <lineage>
        <taxon>Eukaryota</taxon>
        <taxon>Fungi</taxon>
        <taxon>Dikarya</taxon>
        <taxon>Ascomycota</taxon>
        <taxon>Pezizomycotina</taxon>
        <taxon>Leotiomycetes</taxon>
        <taxon>Helotiales</taxon>
        <taxon>Sclerotiniaceae</taxon>
        <taxon>Monilinia</taxon>
    </lineage>
</organism>
<dbReference type="GO" id="GO:0003723">
    <property type="term" value="F:RNA binding"/>
    <property type="evidence" value="ECO:0007669"/>
    <property type="project" value="UniProtKB-KW"/>
</dbReference>
<dbReference type="InterPro" id="IPR036397">
    <property type="entry name" value="RNaseH_sf"/>
</dbReference>
<dbReference type="Pfam" id="PF07727">
    <property type="entry name" value="RVT_2"/>
    <property type="match status" value="1"/>
</dbReference>
<evidence type="ECO:0000256" key="1">
    <source>
        <dbReference type="ARBA" id="ARBA00022884"/>
    </source>
</evidence>
<protein>
    <recommendedName>
        <fullName evidence="3">Integrase catalytic domain-containing protein</fullName>
    </recommendedName>
</protein>
<dbReference type="OrthoDB" id="428549at2759"/>
<feature type="compositionally biased region" description="Basic and acidic residues" evidence="2">
    <location>
        <begin position="163"/>
        <end position="177"/>
    </location>
</feature>
<feature type="region of interest" description="Disordered" evidence="2">
    <location>
        <begin position="136"/>
        <end position="177"/>
    </location>
</feature>
<reference evidence="4 5" key="1">
    <citation type="submission" date="2018-06" db="EMBL/GenBank/DDBJ databases">
        <title>Genome Sequence of the Brown Rot Fungal Pathogen Monilinia fructigena.</title>
        <authorList>
            <person name="Landi L."/>
            <person name="De Miccolis Angelini R.M."/>
            <person name="Pollastro S."/>
            <person name="Abate D."/>
            <person name="Faretra F."/>
            <person name="Romanazzi G."/>
        </authorList>
    </citation>
    <scope>NUCLEOTIDE SEQUENCE [LARGE SCALE GENOMIC DNA]</scope>
    <source>
        <strain evidence="4 5">Mfrg269</strain>
    </source>
</reference>
<feature type="region of interest" description="Disordered" evidence="2">
    <location>
        <begin position="365"/>
        <end position="398"/>
    </location>
</feature>
<evidence type="ECO:0000313" key="5">
    <source>
        <dbReference type="Proteomes" id="UP000249056"/>
    </source>
</evidence>
<dbReference type="Proteomes" id="UP000249056">
    <property type="component" value="Unassembled WGS sequence"/>
</dbReference>